<gene>
    <name evidence="3" type="ORF">BCR34DRAFT_587116</name>
</gene>
<feature type="compositionally biased region" description="Polar residues" evidence="1">
    <location>
        <begin position="34"/>
        <end position="43"/>
    </location>
</feature>
<name>A0A1Y1ZQY7_9PLEO</name>
<proteinExistence type="predicted"/>
<dbReference type="OrthoDB" id="3935502at2759"/>
<evidence type="ECO:0000256" key="1">
    <source>
        <dbReference type="SAM" id="MobiDB-lite"/>
    </source>
</evidence>
<feature type="signal peptide" evidence="2">
    <location>
        <begin position="1"/>
        <end position="18"/>
    </location>
</feature>
<evidence type="ECO:0008006" key="5">
    <source>
        <dbReference type="Google" id="ProtNLM"/>
    </source>
</evidence>
<keyword evidence="4" id="KW-1185">Reference proteome</keyword>
<dbReference type="Gene3D" id="2.60.120.260">
    <property type="entry name" value="Galactose-binding domain-like"/>
    <property type="match status" value="4"/>
</dbReference>
<feature type="compositionally biased region" description="Basic residues" evidence="1">
    <location>
        <begin position="52"/>
        <end position="75"/>
    </location>
</feature>
<reference evidence="3 4" key="1">
    <citation type="submission" date="2016-07" db="EMBL/GenBank/DDBJ databases">
        <title>Pervasive Adenine N6-methylation of Active Genes in Fungi.</title>
        <authorList>
            <consortium name="DOE Joint Genome Institute"/>
            <person name="Mondo S.J."/>
            <person name="Dannebaum R.O."/>
            <person name="Kuo R.C."/>
            <person name="Labutti K."/>
            <person name="Haridas S."/>
            <person name="Kuo A."/>
            <person name="Salamov A."/>
            <person name="Ahrendt S.R."/>
            <person name="Lipzen A."/>
            <person name="Sullivan W."/>
            <person name="Andreopoulos W.B."/>
            <person name="Clum A."/>
            <person name="Lindquist E."/>
            <person name="Daum C."/>
            <person name="Ramamoorthy G.K."/>
            <person name="Gryganskyi A."/>
            <person name="Culley D."/>
            <person name="Magnuson J.K."/>
            <person name="James T.Y."/>
            <person name="O'Malley M.A."/>
            <person name="Stajich J.E."/>
            <person name="Spatafora J.W."/>
            <person name="Visel A."/>
            <person name="Grigoriev I.V."/>
        </authorList>
    </citation>
    <scope>NUCLEOTIDE SEQUENCE [LARGE SCALE GENOMIC DNA]</scope>
    <source>
        <strain evidence="3 4">CBS 115471</strain>
    </source>
</reference>
<sequence>MRFTVACVAAAAFAFVSGSADTATATNRLLATPTNDHLLTSPTPDFPESRRRASRTPKKPKFTKRPRPHHNLPHHHPTDCTNTELVTNGDFNRNVKNWEWIPSSRSQFFWVRDSRKLPSHSGAGQAYIFLNRGPSGGFLTNYIPAVEFGNTITVSAWLRYEPPADLSGCTIAFGDNASADTILNLTPQWTKYTFESPGIGRPTQVQFRIRCSSDLPITVLLDDVSATACVPKNPNPACQVLRGSPNYLVNGGFECPDGILAWVGTSYFGFGNESIAQLGGESGNPTHSGTGMAGFLLDNSQVPFSGVLLYQFGINHDMTRASSMASFWLSVDSKLNRVDGCLLNVATSTGTYILDQDISTLTTAWKKFEVKSIQPTTLDTFYIGISQCTSPEQPLIYIDDIFFGVDPAAGPAPTTTTTAPTSVPTPGPCGTVPTLVDPSFEIGDTSNWLFNDFSDNFDATFLVDGASTYGTPHAGSNVGVLTFSSGQSYVTLMQQLDGLCNGEIYTSTVWLQVASGYDASRCKFTYGITSSSGPITPSPAGTWTKVELVFLANIDSTSIFPYVYISAICQGAGEMVVLVDDVAFGPPPPCSITPSISDGSFESGDLTPWNVGFAEGDETAVITTSKEHTGTKSVLITFPSTANGAGFFREFAACVGQKLTFRFWYFVPKAYKGIPCSVSASAWYTGEYILDDIVLYDTWVEAKLDFIAGAPRGHIDFGVGCRNQLQKVVVYLDDVSVTKR</sequence>
<dbReference type="EMBL" id="MCFA01000049">
    <property type="protein sequence ID" value="ORY12656.1"/>
    <property type="molecule type" value="Genomic_DNA"/>
</dbReference>
<protein>
    <recommendedName>
        <fullName evidence="5">CBM-cenC domain-containing protein</fullName>
    </recommendedName>
</protein>
<evidence type="ECO:0000313" key="4">
    <source>
        <dbReference type="Proteomes" id="UP000193144"/>
    </source>
</evidence>
<evidence type="ECO:0000313" key="3">
    <source>
        <dbReference type="EMBL" id="ORY12656.1"/>
    </source>
</evidence>
<keyword evidence="2" id="KW-0732">Signal</keyword>
<dbReference type="AlphaFoldDB" id="A0A1Y1ZQY7"/>
<evidence type="ECO:0000256" key="2">
    <source>
        <dbReference type="SAM" id="SignalP"/>
    </source>
</evidence>
<feature type="chain" id="PRO_5012011026" description="CBM-cenC domain-containing protein" evidence="2">
    <location>
        <begin position="19"/>
        <end position="740"/>
    </location>
</feature>
<dbReference type="Proteomes" id="UP000193144">
    <property type="component" value="Unassembled WGS sequence"/>
</dbReference>
<comment type="caution">
    <text evidence="3">The sequence shown here is derived from an EMBL/GenBank/DDBJ whole genome shotgun (WGS) entry which is preliminary data.</text>
</comment>
<organism evidence="3 4">
    <name type="scientific">Clohesyomyces aquaticus</name>
    <dbReference type="NCBI Taxonomy" id="1231657"/>
    <lineage>
        <taxon>Eukaryota</taxon>
        <taxon>Fungi</taxon>
        <taxon>Dikarya</taxon>
        <taxon>Ascomycota</taxon>
        <taxon>Pezizomycotina</taxon>
        <taxon>Dothideomycetes</taxon>
        <taxon>Pleosporomycetidae</taxon>
        <taxon>Pleosporales</taxon>
        <taxon>Lindgomycetaceae</taxon>
        <taxon>Clohesyomyces</taxon>
    </lineage>
</organism>
<feature type="region of interest" description="Disordered" evidence="1">
    <location>
        <begin position="34"/>
        <end position="85"/>
    </location>
</feature>
<accession>A0A1Y1ZQY7</accession>